<dbReference type="AlphaFoldDB" id="A0A401Q4V2"/>
<reference evidence="10 11" key="1">
    <citation type="journal article" date="2018" name="Nat. Ecol. Evol.">
        <title>Shark genomes provide insights into elasmobranch evolution and the origin of vertebrates.</title>
        <authorList>
            <person name="Hara Y"/>
            <person name="Yamaguchi K"/>
            <person name="Onimaru K"/>
            <person name="Kadota M"/>
            <person name="Koyanagi M"/>
            <person name="Keeley SD"/>
            <person name="Tatsumi K"/>
            <person name="Tanaka K"/>
            <person name="Motone F"/>
            <person name="Kageyama Y"/>
            <person name="Nozu R"/>
            <person name="Adachi N"/>
            <person name="Nishimura O"/>
            <person name="Nakagawa R"/>
            <person name="Tanegashima C"/>
            <person name="Kiyatake I"/>
            <person name="Matsumoto R"/>
            <person name="Murakumo K"/>
            <person name="Nishida K"/>
            <person name="Terakita A"/>
            <person name="Kuratani S"/>
            <person name="Sato K"/>
            <person name="Hyodo S Kuraku.S."/>
        </authorList>
    </citation>
    <scope>NUCLEOTIDE SEQUENCE [LARGE SCALE GENOMIC DNA]</scope>
</reference>
<dbReference type="InterPro" id="IPR027521">
    <property type="entry name" value="Usb1"/>
</dbReference>
<comment type="catalytic activity">
    <reaction evidence="5">
        <text>a 3'-end uridylyl-uridine-RNA = a 3'-end 2',3'-cyclophospho-uridine-RNA + uridine</text>
        <dbReference type="Rhea" id="RHEA:46052"/>
        <dbReference type="Rhea" id="RHEA-COMP:17384"/>
        <dbReference type="Rhea" id="RHEA-COMP:17385"/>
        <dbReference type="ChEBI" id="CHEBI:16704"/>
        <dbReference type="ChEBI" id="CHEBI:85643"/>
        <dbReference type="ChEBI" id="CHEBI:85644"/>
    </reaction>
    <physiologicalReaction direction="left-to-right" evidence="5">
        <dbReference type="Rhea" id="RHEA:46053"/>
    </physiologicalReaction>
</comment>
<dbReference type="GO" id="GO:0000175">
    <property type="term" value="F:3'-5'-RNA exonuclease activity"/>
    <property type="evidence" value="ECO:0007669"/>
    <property type="project" value="TreeGrafter"/>
</dbReference>
<dbReference type="Proteomes" id="UP000288216">
    <property type="component" value="Unassembled WGS sequence"/>
</dbReference>
<evidence type="ECO:0000313" key="10">
    <source>
        <dbReference type="EMBL" id="GCB80416.1"/>
    </source>
</evidence>
<dbReference type="PANTHER" id="PTHR13522:SF3">
    <property type="entry name" value="U6 SNRNA PHOSPHODIESTERASE 1"/>
    <property type="match status" value="1"/>
</dbReference>
<proteinExistence type="inferred from homology"/>
<dbReference type="Pfam" id="PF09749">
    <property type="entry name" value="HVSL"/>
    <property type="match status" value="1"/>
</dbReference>
<dbReference type="GO" id="GO:0005634">
    <property type="term" value="C:nucleus"/>
    <property type="evidence" value="ECO:0007669"/>
    <property type="project" value="TreeGrafter"/>
</dbReference>
<dbReference type="EMBL" id="BFAA01010943">
    <property type="protein sequence ID" value="GCB80416.1"/>
    <property type="molecule type" value="Genomic_DNA"/>
</dbReference>
<evidence type="ECO:0000256" key="6">
    <source>
        <dbReference type="ARBA" id="ARBA00029305"/>
    </source>
</evidence>
<dbReference type="OrthoDB" id="49151at2759"/>
<dbReference type="STRING" id="75743.A0A401Q4V2"/>
<keyword evidence="1" id="KW-0540">Nuclease</keyword>
<evidence type="ECO:0000256" key="1">
    <source>
        <dbReference type="ARBA" id="ARBA00022722"/>
    </source>
</evidence>
<dbReference type="OMA" id="YTNPRPH"/>
<name>A0A401Q4V2_SCYTO</name>
<organism evidence="10 11">
    <name type="scientific">Scyliorhinus torazame</name>
    <name type="common">Cloudy catshark</name>
    <name type="synonym">Catulus torazame</name>
    <dbReference type="NCBI Taxonomy" id="75743"/>
    <lineage>
        <taxon>Eukaryota</taxon>
        <taxon>Metazoa</taxon>
        <taxon>Chordata</taxon>
        <taxon>Craniata</taxon>
        <taxon>Vertebrata</taxon>
        <taxon>Chondrichthyes</taxon>
        <taxon>Elasmobranchii</taxon>
        <taxon>Galeomorphii</taxon>
        <taxon>Galeoidea</taxon>
        <taxon>Carcharhiniformes</taxon>
        <taxon>Scyliorhinidae</taxon>
        <taxon>Scyliorhinus</taxon>
    </lineage>
</organism>
<evidence type="ECO:0000313" key="11">
    <source>
        <dbReference type="Proteomes" id="UP000288216"/>
    </source>
</evidence>
<dbReference type="Gene3D" id="3.90.1140.10">
    <property type="entry name" value="Cyclic phosphodiesterase"/>
    <property type="match status" value="1"/>
</dbReference>
<protein>
    <recommendedName>
        <fullName evidence="7">U6 snRNA phosphodiesterase 1</fullName>
    </recommendedName>
    <alternativeName>
        <fullName evidence="8">3'-5' RNA exonuclease USB1</fullName>
    </alternativeName>
</protein>
<evidence type="ECO:0000256" key="8">
    <source>
        <dbReference type="ARBA" id="ARBA00030030"/>
    </source>
</evidence>
<dbReference type="GO" id="GO:0016829">
    <property type="term" value="F:lyase activity"/>
    <property type="evidence" value="ECO:0007669"/>
    <property type="project" value="UniProtKB-KW"/>
</dbReference>
<evidence type="ECO:0000256" key="5">
    <source>
        <dbReference type="ARBA" id="ARBA00029300"/>
    </source>
</evidence>
<evidence type="ECO:0000256" key="3">
    <source>
        <dbReference type="ARBA" id="ARBA00023239"/>
    </source>
</evidence>
<comment type="function">
    <text evidence="9">3'-5' RNA exonuclease that trims the 3' end of oligo(U) and oligo(A) tracts of the pre-U6 small nuclear RNA (snRNA) molecule, leading to the formation of a mature U6 snRNA 3' end-terminated with a 2',3'-cyclic phosphate. Participates in the U6 snRNA 3' end processing that prevents U6 snRNA degradation. In addition also removes uridines from the 3' end of U6atac snRNA and possibly the vault RNA VTRNA1-1.</text>
</comment>
<dbReference type="PANTHER" id="PTHR13522">
    <property type="entry name" value="U6 SNRNA PHOSPHODIESTERASE 1"/>
    <property type="match status" value="1"/>
</dbReference>
<evidence type="ECO:0000256" key="4">
    <source>
        <dbReference type="ARBA" id="ARBA00023242"/>
    </source>
</evidence>
<keyword evidence="2" id="KW-0378">Hydrolase</keyword>
<evidence type="ECO:0000256" key="2">
    <source>
        <dbReference type="ARBA" id="ARBA00022801"/>
    </source>
</evidence>
<comment type="catalytic activity">
    <reaction evidence="6">
        <text>a 3'-end uridylyl-adenosine-RNA = a 3'-end 2',3'-cyclophospho-uridine-RNA + adenosine</text>
        <dbReference type="Rhea" id="RHEA:67896"/>
        <dbReference type="Rhea" id="RHEA-COMP:17385"/>
        <dbReference type="Rhea" id="RHEA-COMP:17386"/>
        <dbReference type="ChEBI" id="CHEBI:16335"/>
        <dbReference type="ChEBI" id="CHEBI:85644"/>
        <dbReference type="ChEBI" id="CHEBI:176518"/>
    </reaction>
    <physiologicalReaction direction="left-to-right" evidence="6">
        <dbReference type="Rhea" id="RHEA:67897"/>
    </physiologicalReaction>
</comment>
<sequence>RVQFQRLPVPESVMGMFKELEEELDDSVQHDGRIRSFPHQRGNWSTLVYLEYYPEVEFVELIDLLLTHLQMHKLPMARLAEFHISLSQTVVLRYHWINIFVESLKEKMTSFDRFYCVSDKVKIYINQEKTRTFVALEVSAGSCYLQEIVNEVDKSMKEFDLKTYYKKPSFHISVAWCLGDVTAELEKHQQELQAIVDRFENGARILRMFADQVRCKTGNKIFSFPLR</sequence>
<dbReference type="GO" id="GO:0034477">
    <property type="term" value="P:U6 snRNA 3'-end processing"/>
    <property type="evidence" value="ECO:0007669"/>
    <property type="project" value="InterPro"/>
</dbReference>
<keyword evidence="4" id="KW-0539">Nucleus</keyword>
<evidence type="ECO:0000256" key="9">
    <source>
        <dbReference type="ARBA" id="ARBA00046102"/>
    </source>
</evidence>
<accession>A0A401Q4V2</accession>
<evidence type="ECO:0000256" key="7">
    <source>
        <dbReference type="ARBA" id="ARBA00029543"/>
    </source>
</evidence>
<feature type="non-terminal residue" evidence="10">
    <location>
        <position position="1"/>
    </location>
</feature>
<dbReference type="FunFam" id="3.90.1140.10:FF:000002">
    <property type="entry name" value="U6 snRNA phosphodiesterase"/>
    <property type="match status" value="1"/>
</dbReference>
<comment type="caution">
    <text evidence="10">The sequence shown here is derived from an EMBL/GenBank/DDBJ whole genome shotgun (WGS) entry which is preliminary data.</text>
</comment>
<dbReference type="HAMAP" id="MF_03040">
    <property type="entry name" value="USB1"/>
    <property type="match status" value="1"/>
</dbReference>
<gene>
    <name evidence="10" type="ORF">scyTo_0017170</name>
</gene>
<keyword evidence="3" id="KW-0456">Lyase</keyword>
<keyword evidence="11" id="KW-1185">Reference proteome</keyword>